<comment type="caution">
    <text evidence="2">The sequence shown here is derived from an EMBL/GenBank/DDBJ whole genome shotgun (WGS) entry which is preliminary data.</text>
</comment>
<proteinExistence type="predicted"/>
<dbReference type="Proteomes" id="UP000807342">
    <property type="component" value="Unassembled WGS sequence"/>
</dbReference>
<feature type="transmembrane region" description="Helical" evidence="1">
    <location>
        <begin position="51"/>
        <end position="68"/>
    </location>
</feature>
<evidence type="ECO:0000313" key="2">
    <source>
        <dbReference type="EMBL" id="KAF9449431.1"/>
    </source>
</evidence>
<reference evidence="2" key="1">
    <citation type="submission" date="2020-11" db="EMBL/GenBank/DDBJ databases">
        <authorList>
            <consortium name="DOE Joint Genome Institute"/>
            <person name="Ahrendt S."/>
            <person name="Riley R."/>
            <person name="Andreopoulos W."/>
            <person name="Labutti K."/>
            <person name="Pangilinan J."/>
            <person name="Ruiz-Duenas F.J."/>
            <person name="Barrasa J.M."/>
            <person name="Sanchez-Garcia M."/>
            <person name="Camarero S."/>
            <person name="Miyauchi S."/>
            <person name="Serrano A."/>
            <person name="Linde D."/>
            <person name="Babiker R."/>
            <person name="Drula E."/>
            <person name="Ayuso-Fernandez I."/>
            <person name="Pacheco R."/>
            <person name="Padilla G."/>
            <person name="Ferreira P."/>
            <person name="Barriuso J."/>
            <person name="Kellner H."/>
            <person name="Castanera R."/>
            <person name="Alfaro M."/>
            <person name="Ramirez L."/>
            <person name="Pisabarro A.G."/>
            <person name="Kuo A."/>
            <person name="Tritt A."/>
            <person name="Lipzen A."/>
            <person name="He G."/>
            <person name="Yan M."/>
            <person name="Ng V."/>
            <person name="Cullen D."/>
            <person name="Martin F."/>
            <person name="Rosso M.-N."/>
            <person name="Henrissat B."/>
            <person name="Hibbett D."/>
            <person name="Martinez A.T."/>
            <person name="Grigoriev I.V."/>
        </authorList>
    </citation>
    <scope>NUCLEOTIDE SEQUENCE</scope>
    <source>
        <strain evidence="2">MF-IS2</strain>
    </source>
</reference>
<organism evidence="2 3">
    <name type="scientific">Macrolepiota fuliginosa MF-IS2</name>
    <dbReference type="NCBI Taxonomy" id="1400762"/>
    <lineage>
        <taxon>Eukaryota</taxon>
        <taxon>Fungi</taxon>
        <taxon>Dikarya</taxon>
        <taxon>Basidiomycota</taxon>
        <taxon>Agaricomycotina</taxon>
        <taxon>Agaricomycetes</taxon>
        <taxon>Agaricomycetidae</taxon>
        <taxon>Agaricales</taxon>
        <taxon>Agaricineae</taxon>
        <taxon>Agaricaceae</taxon>
        <taxon>Macrolepiota</taxon>
    </lineage>
</organism>
<evidence type="ECO:0000256" key="1">
    <source>
        <dbReference type="SAM" id="Phobius"/>
    </source>
</evidence>
<name>A0A9P5XHQ3_9AGAR</name>
<feature type="transmembrane region" description="Helical" evidence="1">
    <location>
        <begin position="22"/>
        <end position="44"/>
    </location>
</feature>
<keyword evidence="1" id="KW-0472">Membrane</keyword>
<dbReference type="EMBL" id="MU151131">
    <property type="protein sequence ID" value="KAF9449431.1"/>
    <property type="molecule type" value="Genomic_DNA"/>
</dbReference>
<evidence type="ECO:0000313" key="3">
    <source>
        <dbReference type="Proteomes" id="UP000807342"/>
    </source>
</evidence>
<keyword evidence="1" id="KW-0812">Transmembrane</keyword>
<accession>A0A9P5XHQ3</accession>
<protein>
    <submittedName>
        <fullName evidence="2">Uncharacterized protein</fullName>
    </submittedName>
</protein>
<keyword evidence="3" id="KW-1185">Reference proteome</keyword>
<gene>
    <name evidence="2" type="ORF">P691DRAFT_759092</name>
</gene>
<dbReference type="AlphaFoldDB" id="A0A9P5XHQ3"/>
<sequence length="86" mass="9593">MIANTTILWTFSNLFSALTDPVLFFTPSLSVGGLYQMFSAYVILGMATPRTHFVAFATALSSWTFHLSPLSMWTPRYLYTSIASTL</sequence>
<keyword evidence="1" id="KW-1133">Transmembrane helix</keyword>